<gene>
    <name evidence="1" type="ORF">ACJ8NA_29885</name>
</gene>
<evidence type="ECO:0000313" key="1">
    <source>
        <dbReference type="EMBL" id="MFL9002830.1"/>
    </source>
</evidence>
<protein>
    <submittedName>
        <fullName evidence="1">LysR family transcriptional regulator</fullName>
    </submittedName>
</protein>
<feature type="non-terminal residue" evidence="1">
    <location>
        <position position="1"/>
    </location>
</feature>
<comment type="caution">
    <text evidence="1">The sequence shown here is derived from an EMBL/GenBank/DDBJ whole genome shotgun (WGS) entry which is preliminary data.</text>
</comment>
<evidence type="ECO:0000313" key="2">
    <source>
        <dbReference type="Proteomes" id="UP001628646"/>
    </source>
</evidence>
<dbReference type="EMBL" id="JBJNUY010000047">
    <property type="protein sequence ID" value="MFL9002830.1"/>
    <property type="molecule type" value="Genomic_DNA"/>
</dbReference>
<dbReference type="Proteomes" id="UP001628646">
    <property type="component" value="Unassembled WGS sequence"/>
</dbReference>
<accession>A0ABW8WD55</accession>
<reference evidence="1 2" key="1">
    <citation type="submission" date="2024-12" db="EMBL/GenBank/DDBJ databases">
        <title>Pseudomonas species isolated from Lotus nodules promote plant growth.</title>
        <authorList>
            <person name="Yu Y.-H."/>
            <person name="Kurtenbach J."/>
            <person name="Crosbie D."/>
            <person name="Brachmann A."/>
            <person name="Marin M."/>
        </authorList>
    </citation>
    <scope>NUCLEOTIDE SEQUENCE [LARGE SCALE GENOMIC DNA]</scope>
    <source>
        <strain evidence="1 2">PLb11B</strain>
    </source>
</reference>
<sequence>YALYPSRRYLDAKIRTWVDLLQQELPQAFARDETTMQSSSYWAQ</sequence>
<name>A0ABW8WD55_9PSED</name>
<organism evidence="1 2">
    <name type="scientific">Pseudomonas azerbaijanorientalis</name>
    <dbReference type="NCBI Taxonomy" id="2842350"/>
    <lineage>
        <taxon>Bacteria</taxon>
        <taxon>Pseudomonadati</taxon>
        <taxon>Pseudomonadota</taxon>
        <taxon>Gammaproteobacteria</taxon>
        <taxon>Pseudomonadales</taxon>
        <taxon>Pseudomonadaceae</taxon>
        <taxon>Pseudomonas</taxon>
    </lineage>
</organism>
<keyword evidence="2" id="KW-1185">Reference proteome</keyword>
<proteinExistence type="predicted"/>